<reference evidence="2" key="1">
    <citation type="submission" date="2016-07" db="EMBL/GenBank/DDBJ databases">
        <authorList>
            <person name="Florea S."/>
            <person name="Webb J.S."/>
            <person name="Jaromczyk J."/>
            <person name="Schardl C.L."/>
        </authorList>
    </citation>
    <scope>NUCLEOTIDE SEQUENCE [LARGE SCALE GENOMIC DNA]</scope>
    <source>
        <strain evidence="2">CDC-D5610</strain>
    </source>
</reference>
<organism evidence="1 2">
    <name type="scientific">Legionella clemsonensis</name>
    <dbReference type="NCBI Taxonomy" id="1867846"/>
    <lineage>
        <taxon>Bacteria</taxon>
        <taxon>Pseudomonadati</taxon>
        <taxon>Pseudomonadota</taxon>
        <taxon>Gammaproteobacteria</taxon>
        <taxon>Legionellales</taxon>
        <taxon>Legionellaceae</taxon>
        <taxon>Legionella</taxon>
    </lineage>
</organism>
<keyword evidence="2" id="KW-1185">Reference proteome</keyword>
<name>A0A222P137_9GAMM</name>
<evidence type="ECO:0000313" key="1">
    <source>
        <dbReference type="EMBL" id="ASQ45540.1"/>
    </source>
</evidence>
<protein>
    <submittedName>
        <fullName evidence="1">Uncharacterized protein</fullName>
    </submittedName>
</protein>
<dbReference type="KEGG" id="lcd:clem_04910"/>
<evidence type="ECO:0000313" key="2">
    <source>
        <dbReference type="Proteomes" id="UP000201728"/>
    </source>
</evidence>
<accession>A0A222P137</accession>
<sequence length="107" mass="11823">MYNNDHVGIIKIIMTQQPVSPENILADGADYAEFKGVQVRKATVAAFIANIELLENAKASPEDKHQAIRVLMDLAPSIVAIGLPQHVHFKNEIVESIIKEAEKQFTS</sequence>
<dbReference type="AlphaFoldDB" id="A0A222P137"/>
<proteinExistence type="predicted"/>
<dbReference type="EMBL" id="CP016397">
    <property type="protein sequence ID" value="ASQ45540.1"/>
    <property type="molecule type" value="Genomic_DNA"/>
</dbReference>
<gene>
    <name evidence="1" type="ORF">clem_04910</name>
</gene>
<dbReference type="Proteomes" id="UP000201728">
    <property type="component" value="Chromosome"/>
</dbReference>